<dbReference type="GO" id="GO:0046872">
    <property type="term" value="F:metal ion binding"/>
    <property type="evidence" value="ECO:0007669"/>
    <property type="project" value="UniProtKB-KW"/>
</dbReference>
<dbReference type="SUPFAM" id="SSF53649">
    <property type="entry name" value="Alkaline phosphatase-like"/>
    <property type="match status" value="1"/>
</dbReference>
<evidence type="ECO:0000256" key="4">
    <source>
        <dbReference type="ARBA" id="ARBA00022837"/>
    </source>
</evidence>
<organism evidence="7 8">
    <name type="scientific">Haemaphysalis longicornis</name>
    <name type="common">Bush tick</name>
    <dbReference type="NCBI Taxonomy" id="44386"/>
    <lineage>
        <taxon>Eukaryota</taxon>
        <taxon>Metazoa</taxon>
        <taxon>Ecdysozoa</taxon>
        <taxon>Arthropoda</taxon>
        <taxon>Chelicerata</taxon>
        <taxon>Arachnida</taxon>
        <taxon>Acari</taxon>
        <taxon>Parasitiformes</taxon>
        <taxon>Ixodida</taxon>
        <taxon>Ixodoidea</taxon>
        <taxon>Ixodidae</taxon>
        <taxon>Haemaphysalinae</taxon>
        <taxon>Haemaphysalis</taxon>
    </lineage>
</organism>
<dbReference type="Gene3D" id="3.40.720.10">
    <property type="entry name" value="Alkaline Phosphatase, subunit A"/>
    <property type="match status" value="1"/>
</dbReference>
<dbReference type="Proteomes" id="UP000821853">
    <property type="component" value="Unassembled WGS sequence"/>
</dbReference>
<dbReference type="VEuPathDB" id="VectorBase:HLOH_058512"/>
<comment type="cofactor">
    <cofactor evidence="1">
        <name>Ca(2+)</name>
        <dbReference type="ChEBI" id="CHEBI:29108"/>
    </cofactor>
</comment>
<keyword evidence="3" id="KW-0479">Metal-binding</keyword>
<dbReference type="Pfam" id="PF00884">
    <property type="entry name" value="Sulfatase"/>
    <property type="match status" value="1"/>
</dbReference>
<evidence type="ECO:0000313" key="7">
    <source>
        <dbReference type="EMBL" id="KAH9376423.1"/>
    </source>
</evidence>
<dbReference type="InterPro" id="IPR047115">
    <property type="entry name" value="ARSB"/>
</dbReference>
<keyword evidence="8" id="KW-1185">Reference proteome</keyword>
<protein>
    <recommendedName>
        <fullName evidence="6">Sulfatase N-terminal domain-containing protein</fullName>
    </recommendedName>
</protein>
<dbReference type="PANTHER" id="PTHR10342:SF273">
    <property type="entry name" value="RE14504P"/>
    <property type="match status" value="1"/>
</dbReference>
<evidence type="ECO:0000256" key="3">
    <source>
        <dbReference type="ARBA" id="ARBA00022723"/>
    </source>
</evidence>
<evidence type="ECO:0000256" key="2">
    <source>
        <dbReference type="ARBA" id="ARBA00008779"/>
    </source>
</evidence>
<evidence type="ECO:0000256" key="1">
    <source>
        <dbReference type="ARBA" id="ARBA00001913"/>
    </source>
</evidence>
<keyword evidence="5" id="KW-0325">Glycoprotein</keyword>
<dbReference type="PANTHER" id="PTHR10342">
    <property type="entry name" value="ARYLSULFATASE"/>
    <property type="match status" value="1"/>
</dbReference>
<reference evidence="7 8" key="1">
    <citation type="journal article" date="2020" name="Cell">
        <title>Large-Scale Comparative Analyses of Tick Genomes Elucidate Their Genetic Diversity and Vector Capacities.</title>
        <authorList>
            <consortium name="Tick Genome and Microbiome Consortium (TIGMIC)"/>
            <person name="Jia N."/>
            <person name="Wang J."/>
            <person name="Shi W."/>
            <person name="Du L."/>
            <person name="Sun Y."/>
            <person name="Zhan W."/>
            <person name="Jiang J.F."/>
            <person name="Wang Q."/>
            <person name="Zhang B."/>
            <person name="Ji P."/>
            <person name="Bell-Sakyi L."/>
            <person name="Cui X.M."/>
            <person name="Yuan T.T."/>
            <person name="Jiang B.G."/>
            <person name="Yang W.F."/>
            <person name="Lam T.T."/>
            <person name="Chang Q.C."/>
            <person name="Ding S.J."/>
            <person name="Wang X.J."/>
            <person name="Zhu J.G."/>
            <person name="Ruan X.D."/>
            <person name="Zhao L."/>
            <person name="Wei J.T."/>
            <person name="Ye R.Z."/>
            <person name="Que T.C."/>
            <person name="Du C.H."/>
            <person name="Zhou Y.H."/>
            <person name="Cheng J.X."/>
            <person name="Dai P.F."/>
            <person name="Guo W.B."/>
            <person name="Han X.H."/>
            <person name="Huang E.J."/>
            <person name="Li L.F."/>
            <person name="Wei W."/>
            <person name="Gao Y.C."/>
            <person name="Liu J.Z."/>
            <person name="Shao H.Z."/>
            <person name="Wang X."/>
            <person name="Wang C.C."/>
            <person name="Yang T.C."/>
            <person name="Huo Q.B."/>
            <person name="Li W."/>
            <person name="Chen H.Y."/>
            <person name="Chen S.E."/>
            <person name="Zhou L.G."/>
            <person name="Ni X.B."/>
            <person name="Tian J.H."/>
            <person name="Sheng Y."/>
            <person name="Liu T."/>
            <person name="Pan Y.S."/>
            <person name="Xia L.Y."/>
            <person name="Li J."/>
            <person name="Zhao F."/>
            <person name="Cao W.C."/>
        </authorList>
    </citation>
    <scope>NUCLEOTIDE SEQUENCE [LARGE SCALE GENOMIC DNA]</scope>
    <source>
        <strain evidence="7">HaeL-2018</strain>
    </source>
</reference>
<dbReference type="EMBL" id="JABSTR010000008">
    <property type="protein sequence ID" value="KAH9376423.1"/>
    <property type="molecule type" value="Genomic_DNA"/>
</dbReference>
<dbReference type="OrthoDB" id="103349at2759"/>
<name>A0A9J6GPA2_HAELO</name>
<evidence type="ECO:0000259" key="6">
    <source>
        <dbReference type="Pfam" id="PF00884"/>
    </source>
</evidence>
<dbReference type="InterPro" id="IPR000917">
    <property type="entry name" value="Sulfatase_N"/>
</dbReference>
<gene>
    <name evidence="7" type="ORF">HPB48_020095</name>
</gene>
<sequence length="119" mass="13208">MDTLDESLATVMETLHDEDMLNNTIVVVMSDNGGTPFGPHSTRSFNWPLRGVKLTVFEGSTRVAASMWSPLIAKKNRVSMQLMHATDWLPTLYSAAGKRSILYLRVQGLEGVRSHVCQS</sequence>
<proteinExistence type="inferred from homology"/>
<dbReference type="InterPro" id="IPR017850">
    <property type="entry name" value="Alkaline_phosphatase_core_sf"/>
</dbReference>
<comment type="similarity">
    <text evidence="2">Belongs to the sulfatase family.</text>
</comment>
<evidence type="ECO:0000256" key="5">
    <source>
        <dbReference type="ARBA" id="ARBA00023180"/>
    </source>
</evidence>
<accession>A0A9J6GPA2</accession>
<dbReference type="GO" id="GO:0008484">
    <property type="term" value="F:sulfuric ester hydrolase activity"/>
    <property type="evidence" value="ECO:0007669"/>
    <property type="project" value="InterPro"/>
</dbReference>
<keyword evidence="4" id="KW-0106">Calcium</keyword>
<evidence type="ECO:0000313" key="8">
    <source>
        <dbReference type="Proteomes" id="UP000821853"/>
    </source>
</evidence>
<dbReference type="AlphaFoldDB" id="A0A9J6GPA2"/>
<feature type="domain" description="Sulfatase N-terminal" evidence="6">
    <location>
        <begin position="4"/>
        <end position="97"/>
    </location>
</feature>
<comment type="caution">
    <text evidence="7">The sequence shown here is derived from an EMBL/GenBank/DDBJ whole genome shotgun (WGS) entry which is preliminary data.</text>
</comment>